<dbReference type="RefSeq" id="WP_106381253.1">
    <property type="nucleotide sequence ID" value="NZ_NIGF01000027.1"/>
</dbReference>
<sequence length="389" mass="42946">MIKGGVLKRRRLVMKILYVCRSVNIGGIPNVLLRAAHGLIPRQHEIHLSAQNGLMAPDFKRAGVQFHPTGPTPFNRPQLALLLKRERFDLIHADNSTAGEDVLSAFQWAGISEAKRPAFVVAVHGLFPPRVTCDPCLPRTDCVIVFDTSTTTRLRRLDGMAQHPITMVRRPVEAYEIPVCPQHPPHFVFVSRLSKSKSVGARAAIEAVAELEKEVPGLHLTIVGEGSQRKPLQKMARALNTCRSREVVRFTGALKAPFPLMATATGVIGTAMVAMEALFHEIPVVAAGYQGYGNVTPDNLDEAIECNFGDAVLEPRPITKPLIFDGMKHILSERNSPQEKAALRAIAKRLQREHSEEAIAIGLERIYQKAVETHKSNGIIKQTTCQMKR</sequence>
<keyword evidence="2" id="KW-0808">Transferase</keyword>
<comment type="caution">
    <text evidence="2">The sequence shown here is derived from an EMBL/GenBank/DDBJ whole genome shotgun (WGS) entry which is preliminary data.</text>
</comment>
<dbReference type="Proteomes" id="UP000237684">
    <property type="component" value="Unassembled WGS sequence"/>
</dbReference>
<dbReference type="Pfam" id="PF13439">
    <property type="entry name" value="Glyco_transf_4"/>
    <property type="match status" value="1"/>
</dbReference>
<dbReference type="Gene3D" id="3.40.50.2000">
    <property type="entry name" value="Glycogen Phosphorylase B"/>
    <property type="match status" value="2"/>
</dbReference>
<organism evidence="2 3">
    <name type="scientific">Abditibacterium utsteinense</name>
    <dbReference type="NCBI Taxonomy" id="1960156"/>
    <lineage>
        <taxon>Bacteria</taxon>
        <taxon>Pseudomonadati</taxon>
        <taxon>Abditibacteriota</taxon>
        <taxon>Abditibacteriia</taxon>
        <taxon>Abditibacteriales</taxon>
        <taxon>Abditibacteriaceae</taxon>
        <taxon>Abditibacterium</taxon>
    </lineage>
</organism>
<evidence type="ECO:0000259" key="1">
    <source>
        <dbReference type="Pfam" id="PF13439"/>
    </source>
</evidence>
<dbReference type="EMBL" id="NIGF01000027">
    <property type="protein sequence ID" value="PQV62612.1"/>
    <property type="molecule type" value="Genomic_DNA"/>
</dbReference>
<accession>A0A2S8SP84</accession>
<dbReference type="Pfam" id="PF13692">
    <property type="entry name" value="Glyco_trans_1_4"/>
    <property type="match status" value="1"/>
</dbReference>
<dbReference type="OrthoDB" id="59694at2"/>
<protein>
    <submittedName>
        <fullName evidence="2">Glycosyltransferase involved in cell wall bisynthesis</fullName>
    </submittedName>
</protein>
<gene>
    <name evidence="2" type="ORF">B1R32_12724</name>
</gene>
<dbReference type="PANTHER" id="PTHR12526:SF637">
    <property type="entry name" value="GLYCOSYLTRANSFERASE EPSF-RELATED"/>
    <property type="match status" value="1"/>
</dbReference>
<dbReference type="GO" id="GO:0016757">
    <property type="term" value="F:glycosyltransferase activity"/>
    <property type="evidence" value="ECO:0007669"/>
    <property type="project" value="UniProtKB-ARBA"/>
</dbReference>
<proteinExistence type="predicted"/>
<feature type="domain" description="Glycosyltransferase subfamily 4-like N-terminal" evidence="1">
    <location>
        <begin position="25"/>
        <end position="173"/>
    </location>
</feature>
<evidence type="ECO:0000313" key="3">
    <source>
        <dbReference type="Proteomes" id="UP000237684"/>
    </source>
</evidence>
<dbReference type="InterPro" id="IPR028098">
    <property type="entry name" value="Glyco_trans_4-like_N"/>
</dbReference>
<dbReference type="SUPFAM" id="SSF53756">
    <property type="entry name" value="UDP-Glycosyltransferase/glycogen phosphorylase"/>
    <property type="match status" value="1"/>
</dbReference>
<dbReference type="InParanoid" id="A0A2S8SP84"/>
<dbReference type="PANTHER" id="PTHR12526">
    <property type="entry name" value="GLYCOSYLTRANSFERASE"/>
    <property type="match status" value="1"/>
</dbReference>
<evidence type="ECO:0000313" key="2">
    <source>
        <dbReference type="EMBL" id="PQV62612.1"/>
    </source>
</evidence>
<dbReference type="AlphaFoldDB" id="A0A2S8SP84"/>
<name>A0A2S8SP84_9BACT</name>
<keyword evidence="3" id="KW-1185">Reference proteome</keyword>
<reference evidence="2 3" key="1">
    <citation type="journal article" date="2018" name="Syst. Appl. Microbiol.">
        <title>Abditibacterium utsteinense sp. nov., the first cultivated member of candidate phylum FBP, isolated from ice-free Antarctic soil samples.</title>
        <authorList>
            <person name="Tahon G."/>
            <person name="Tytgat B."/>
            <person name="Lebbe L."/>
            <person name="Carlier A."/>
            <person name="Willems A."/>
        </authorList>
    </citation>
    <scope>NUCLEOTIDE SEQUENCE [LARGE SCALE GENOMIC DNA]</scope>
    <source>
        <strain evidence="2 3">LMG 29911</strain>
    </source>
</reference>